<evidence type="ECO:0000256" key="5">
    <source>
        <dbReference type="ARBA" id="ARBA00022989"/>
    </source>
</evidence>
<dbReference type="PANTHER" id="PTHR10357">
    <property type="entry name" value="ALPHA-AMYLASE FAMILY MEMBER"/>
    <property type="match status" value="1"/>
</dbReference>
<evidence type="ECO:0000256" key="7">
    <source>
        <dbReference type="ARBA" id="ARBA00023295"/>
    </source>
</evidence>
<comment type="similarity">
    <text evidence="2">Belongs to the glycosyl hydrolase 13 family.</text>
</comment>
<feature type="domain" description="TonB C-terminal" evidence="9">
    <location>
        <begin position="35"/>
        <end position="130"/>
    </location>
</feature>
<keyword evidence="5" id="KW-1133">Transmembrane helix</keyword>
<dbReference type="HOGENOM" id="CLU_006462_1_2_0"/>
<keyword evidence="3" id="KW-0812">Transmembrane</keyword>
<dbReference type="Pfam" id="PF03544">
    <property type="entry name" value="TonB_C"/>
    <property type="match status" value="1"/>
</dbReference>
<dbReference type="GO" id="GO:0009313">
    <property type="term" value="P:oligosaccharide catabolic process"/>
    <property type="evidence" value="ECO:0007669"/>
    <property type="project" value="TreeGrafter"/>
</dbReference>
<proteinExistence type="inferred from homology"/>
<evidence type="ECO:0000256" key="8">
    <source>
        <dbReference type="SAM" id="SignalP"/>
    </source>
</evidence>
<dbReference type="NCBIfam" id="TIGR01352">
    <property type="entry name" value="tonB_Cterm"/>
    <property type="match status" value="1"/>
</dbReference>
<dbReference type="OrthoDB" id="9805159at2"/>
<dbReference type="Proteomes" id="UP000000343">
    <property type="component" value="Chromosome"/>
</dbReference>
<dbReference type="Pfam" id="PF00128">
    <property type="entry name" value="Alpha-amylase"/>
    <property type="match status" value="1"/>
</dbReference>
<evidence type="ECO:0000256" key="4">
    <source>
        <dbReference type="ARBA" id="ARBA00022801"/>
    </source>
</evidence>
<dbReference type="PaxDb" id="1198114-AciX9_0202"/>
<dbReference type="SUPFAM" id="SSF74653">
    <property type="entry name" value="TolA/TonB C-terminal domain"/>
    <property type="match status" value="1"/>
</dbReference>
<accession>E8WVA1</accession>
<dbReference type="PROSITE" id="PS52015">
    <property type="entry name" value="TONB_CTD"/>
    <property type="match status" value="1"/>
</dbReference>
<gene>
    <name evidence="10" type="ordered locus">AciX9_0202</name>
</gene>
<dbReference type="PANTHER" id="PTHR10357:SF179">
    <property type="entry name" value="NEUTRAL AND BASIC AMINO ACID TRANSPORT PROTEIN RBAT"/>
    <property type="match status" value="1"/>
</dbReference>
<evidence type="ECO:0000313" key="11">
    <source>
        <dbReference type="Proteomes" id="UP000000343"/>
    </source>
</evidence>
<dbReference type="SUPFAM" id="SSF51445">
    <property type="entry name" value="(Trans)glycosidases"/>
    <property type="match status" value="1"/>
</dbReference>
<dbReference type="GO" id="GO:0055085">
    <property type="term" value="P:transmembrane transport"/>
    <property type="evidence" value="ECO:0007669"/>
    <property type="project" value="InterPro"/>
</dbReference>
<dbReference type="InterPro" id="IPR013780">
    <property type="entry name" value="Glyco_hydro_b"/>
</dbReference>
<dbReference type="EMBL" id="CP002480">
    <property type="protein sequence ID" value="ADW67276.1"/>
    <property type="molecule type" value="Genomic_DNA"/>
</dbReference>
<feature type="chain" id="PRO_5003233895" evidence="8">
    <location>
        <begin position="24"/>
        <end position="708"/>
    </location>
</feature>
<dbReference type="Gene3D" id="3.30.1150.10">
    <property type="match status" value="1"/>
</dbReference>
<dbReference type="RefSeq" id="WP_013578604.1">
    <property type="nucleotide sequence ID" value="NC_015064.1"/>
</dbReference>
<dbReference type="Gene3D" id="3.20.20.80">
    <property type="entry name" value="Glycosidases"/>
    <property type="match status" value="1"/>
</dbReference>
<dbReference type="AlphaFoldDB" id="E8WVA1"/>
<comment type="subcellular location">
    <subcellularLocation>
        <location evidence="1">Membrane</location>
        <topology evidence="1">Single-pass membrane protein</topology>
    </subcellularLocation>
</comment>
<reference evidence="11" key="1">
    <citation type="submission" date="2011-01" db="EMBL/GenBank/DDBJ databases">
        <title>Complete sequence of chromosome of Acidobacterium sp. MP5ACTX9.</title>
        <authorList>
            <consortium name="US DOE Joint Genome Institute"/>
            <person name="Lucas S."/>
            <person name="Copeland A."/>
            <person name="Lapidus A."/>
            <person name="Cheng J.-F."/>
            <person name="Goodwin L."/>
            <person name="Pitluck S."/>
            <person name="Teshima H."/>
            <person name="Detter J.C."/>
            <person name="Han C."/>
            <person name="Tapia R."/>
            <person name="Land M."/>
            <person name="Hauser L."/>
            <person name="Kyrpides N."/>
            <person name="Ivanova N."/>
            <person name="Ovchinnikova G."/>
            <person name="Pagani I."/>
            <person name="Rawat S.R."/>
            <person name="Mannisto M."/>
            <person name="Haggblom M.M."/>
            <person name="Woyke T."/>
        </authorList>
    </citation>
    <scope>NUCLEOTIDE SEQUENCE [LARGE SCALE GENOMIC DNA]</scope>
    <source>
        <strain evidence="11">MP5ACTX9</strain>
    </source>
</reference>
<dbReference type="CDD" id="cd11333">
    <property type="entry name" value="AmyAc_SI_OligoGlu_DGase"/>
    <property type="match status" value="1"/>
</dbReference>
<dbReference type="Pfam" id="PF23915">
    <property type="entry name" value="SusG_C"/>
    <property type="match status" value="1"/>
</dbReference>
<keyword evidence="8" id="KW-0732">Signal</keyword>
<dbReference type="InterPro" id="IPR017853">
    <property type="entry name" value="GH"/>
</dbReference>
<keyword evidence="4" id="KW-0378">Hydrolase</keyword>
<keyword evidence="6" id="KW-0472">Membrane</keyword>
<protein>
    <submittedName>
        <fullName evidence="10">TonB family protein</fullName>
    </submittedName>
</protein>
<organism evidence="11">
    <name type="scientific">Granulicella tundricola (strain ATCC BAA-1859 / DSM 23138 / MP5ACTX9)</name>
    <dbReference type="NCBI Taxonomy" id="1198114"/>
    <lineage>
        <taxon>Bacteria</taxon>
        <taxon>Pseudomonadati</taxon>
        <taxon>Acidobacteriota</taxon>
        <taxon>Terriglobia</taxon>
        <taxon>Terriglobales</taxon>
        <taxon>Acidobacteriaceae</taxon>
        <taxon>Granulicella</taxon>
    </lineage>
</organism>
<evidence type="ECO:0000259" key="9">
    <source>
        <dbReference type="PROSITE" id="PS52015"/>
    </source>
</evidence>
<dbReference type="GO" id="GO:0016020">
    <property type="term" value="C:membrane"/>
    <property type="evidence" value="ECO:0007669"/>
    <property type="project" value="UniProtKB-SubCell"/>
</dbReference>
<dbReference type="GO" id="GO:0004556">
    <property type="term" value="F:alpha-amylase activity"/>
    <property type="evidence" value="ECO:0007669"/>
    <property type="project" value="TreeGrafter"/>
</dbReference>
<dbReference type="InterPro" id="IPR056300">
    <property type="entry name" value="SusG-like_C"/>
</dbReference>
<evidence type="ECO:0000256" key="3">
    <source>
        <dbReference type="ARBA" id="ARBA00022692"/>
    </source>
</evidence>
<sequence length="708" mass="79765">MTSLSLKTALLATLLATPFLFSAAQEATASQSGGGNVTAPVVIFQPQPSFSEEARKKKLNGNVLVGLVIDEQGVPQNVRVIRGIGYGLDEKAVEAVHAYRFKPAMKDGKAVSVKMNIDVNFNIYDPKHPPAAQPVSSAPISTSTLINGYEPKWWKEAVVYQIYPRSFQDSNGDGIGDLKGITSRLDYLQKLGVNVIWLSPHFDSPNADNGYDIRDYRKVMTEFGTMGDFDAMLAGIKQRHMRLIIDLVVNHTSDEHKWFVESAKSKDNPYRDYYIWRPGKVGADGKMGPPNNYPSFFSGSAWQFDAKTNEYYLHYFAVKQPDLNWDNPKVRGEVFGLMKFWLDKGVDGFRMDVIPLISKQPGLPDLTAQELSTGGFVALWANGPKRDEYLKEMNRDVLAKYDDMSVGEAIGIDLDQEKQLVDDRRHELNEIFNFDAVRLNRDGRKYVPWTLPQLKAIYTKHAEVLTKHDWDTVFLSNHDNPRVVSSFGDDSAQFRVPSAKLLETMILTLRGTPYLYQGDELGMTNYPFKTMDQFDDIEAHNGYKDEVQTRHVITEEAYIENLRHMGRDNSRTPMQWDGSANGGFTTGPKPWLAVNPNYKTINAAQETGDPDSVYHYTARLIALRADTPALVYGDYKDLDPTHPHIFAYTRTLNGEQYLVVHNFSAEPIAYTLPGGMKAGRSLMDNYGGGESNVTTVHLKGWESRIYKQ</sequence>
<dbReference type="InterPro" id="IPR006260">
    <property type="entry name" value="TonB/TolA_C"/>
</dbReference>
<dbReference type="KEGG" id="acm:AciX9_0202"/>
<keyword evidence="11" id="KW-1185">Reference proteome</keyword>
<evidence type="ECO:0000313" key="10">
    <source>
        <dbReference type="EMBL" id="ADW67276.1"/>
    </source>
</evidence>
<dbReference type="STRING" id="1198114.AciX9_0202"/>
<dbReference type="Gene3D" id="3.90.400.10">
    <property type="entry name" value="Oligo-1,6-glucosidase, Domain 2"/>
    <property type="match status" value="1"/>
</dbReference>
<dbReference type="FunFam" id="2.60.40.1180:FF:000007">
    <property type="entry name" value="Sucrose isomerase"/>
    <property type="match status" value="1"/>
</dbReference>
<name>E8WVA1_GRATM</name>
<dbReference type="FunFam" id="3.20.20.80:FF:000064">
    <property type="entry name" value="Oligo-1,6-glucosidase"/>
    <property type="match status" value="2"/>
</dbReference>
<evidence type="ECO:0000256" key="1">
    <source>
        <dbReference type="ARBA" id="ARBA00004167"/>
    </source>
</evidence>
<keyword evidence="7" id="KW-0326">Glycosidase</keyword>
<evidence type="ECO:0000256" key="6">
    <source>
        <dbReference type="ARBA" id="ARBA00023136"/>
    </source>
</evidence>
<dbReference type="Gene3D" id="2.60.40.1180">
    <property type="entry name" value="Golgi alpha-mannosidase II"/>
    <property type="match status" value="1"/>
</dbReference>
<feature type="signal peptide" evidence="8">
    <location>
        <begin position="1"/>
        <end position="23"/>
    </location>
</feature>
<evidence type="ECO:0000256" key="2">
    <source>
        <dbReference type="ARBA" id="ARBA00008061"/>
    </source>
</evidence>
<dbReference type="InterPro" id="IPR006047">
    <property type="entry name" value="GH13_cat_dom"/>
</dbReference>
<dbReference type="FunFam" id="3.90.400.10:FF:000004">
    <property type="entry name" value="Oligo-1,6-glucosidase"/>
    <property type="match status" value="1"/>
</dbReference>
<dbReference type="SMART" id="SM00642">
    <property type="entry name" value="Aamy"/>
    <property type="match status" value="1"/>
</dbReference>
<dbReference type="NCBIfam" id="NF008183">
    <property type="entry name" value="PRK10933.1"/>
    <property type="match status" value="1"/>
</dbReference>
<dbReference type="eggNOG" id="COG0810">
    <property type="taxonomic scope" value="Bacteria"/>
</dbReference>
<dbReference type="SUPFAM" id="SSF51011">
    <property type="entry name" value="Glycosyl hydrolase domain"/>
    <property type="match status" value="1"/>
</dbReference>
<dbReference type="eggNOG" id="COG0366">
    <property type="taxonomic scope" value="Bacteria"/>
</dbReference>
<dbReference type="InterPro" id="IPR037682">
    <property type="entry name" value="TonB_C"/>
</dbReference>
<dbReference type="InterPro" id="IPR045857">
    <property type="entry name" value="O16G_dom_2"/>
</dbReference>